<evidence type="ECO:0000313" key="2">
    <source>
        <dbReference type="Proteomes" id="UP001060085"/>
    </source>
</evidence>
<dbReference type="Proteomes" id="UP001060085">
    <property type="component" value="Linkage Group LG03"/>
</dbReference>
<proteinExistence type="predicted"/>
<name>A0ACC0BIQ4_CATRO</name>
<sequence length="272" mass="30839">MSGRNSDIQNVVQDIEALRDRVDAQEVVVRTLEMINRFDALRVNANRNRNDEGQRPRDQLAQGSVADVPIAANVQSQVASYNSSDKEEDLILAEDQNRLARRGSGRLYKVDREDDLRESEVHQAVKSVTEAKNLAIKAELMIRNRGGSRFKGSGRMYGNDNFRRSNSDEDASRNFADRSKTAQGWNQGTERKEDKGPGKKVAESKKGHKVATNPYAKPILGKCFRCRQTSHGSNECPTRKPINVVERDEEETFCSKFKDSHLEFLVEHFTLR</sequence>
<protein>
    <submittedName>
        <fullName evidence="1">Uncharacterized protein</fullName>
    </submittedName>
</protein>
<accession>A0ACC0BIQ4</accession>
<gene>
    <name evidence="1" type="ORF">M9H77_12876</name>
</gene>
<reference evidence="2" key="1">
    <citation type="journal article" date="2023" name="Nat. Plants">
        <title>Single-cell RNA sequencing provides a high-resolution roadmap for understanding the multicellular compartmentation of specialized metabolism.</title>
        <authorList>
            <person name="Sun S."/>
            <person name="Shen X."/>
            <person name="Li Y."/>
            <person name="Li Y."/>
            <person name="Wang S."/>
            <person name="Li R."/>
            <person name="Zhang H."/>
            <person name="Shen G."/>
            <person name="Guo B."/>
            <person name="Wei J."/>
            <person name="Xu J."/>
            <person name="St-Pierre B."/>
            <person name="Chen S."/>
            <person name="Sun C."/>
        </authorList>
    </citation>
    <scope>NUCLEOTIDE SEQUENCE [LARGE SCALE GENOMIC DNA]</scope>
</reference>
<keyword evidence="2" id="KW-1185">Reference proteome</keyword>
<organism evidence="1 2">
    <name type="scientific">Catharanthus roseus</name>
    <name type="common">Madagascar periwinkle</name>
    <name type="synonym">Vinca rosea</name>
    <dbReference type="NCBI Taxonomy" id="4058"/>
    <lineage>
        <taxon>Eukaryota</taxon>
        <taxon>Viridiplantae</taxon>
        <taxon>Streptophyta</taxon>
        <taxon>Embryophyta</taxon>
        <taxon>Tracheophyta</taxon>
        <taxon>Spermatophyta</taxon>
        <taxon>Magnoliopsida</taxon>
        <taxon>eudicotyledons</taxon>
        <taxon>Gunneridae</taxon>
        <taxon>Pentapetalae</taxon>
        <taxon>asterids</taxon>
        <taxon>lamiids</taxon>
        <taxon>Gentianales</taxon>
        <taxon>Apocynaceae</taxon>
        <taxon>Rauvolfioideae</taxon>
        <taxon>Vinceae</taxon>
        <taxon>Catharanthinae</taxon>
        <taxon>Catharanthus</taxon>
    </lineage>
</organism>
<evidence type="ECO:0000313" key="1">
    <source>
        <dbReference type="EMBL" id="KAI5672512.1"/>
    </source>
</evidence>
<comment type="caution">
    <text evidence="1">The sequence shown here is derived from an EMBL/GenBank/DDBJ whole genome shotgun (WGS) entry which is preliminary data.</text>
</comment>
<dbReference type="EMBL" id="CM044703">
    <property type="protein sequence ID" value="KAI5672512.1"/>
    <property type="molecule type" value="Genomic_DNA"/>
</dbReference>